<keyword evidence="1" id="KW-0378">Hydrolase</keyword>
<protein>
    <submittedName>
        <fullName evidence="1">Metal-dependent hydrolase</fullName>
        <ecNumber evidence="1">3.-.-.-</ecNumber>
    </submittedName>
</protein>
<dbReference type="Pfam" id="PF10118">
    <property type="entry name" value="Metal_hydrol"/>
    <property type="match status" value="1"/>
</dbReference>
<dbReference type="PANTHER" id="PTHR39456">
    <property type="entry name" value="METAL-DEPENDENT HYDROLASE"/>
    <property type="match status" value="1"/>
</dbReference>
<comment type="caution">
    <text evidence="1">The sequence shown here is derived from an EMBL/GenBank/DDBJ whole genome shotgun (WGS) entry which is preliminary data.</text>
</comment>
<name>A0ABV7V900_9SPHN</name>
<dbReference type="InterPro" id="IPR016516">
    <property type="entry name" value="UCP07580"/>
</dbReference>
<evidence type="ECO:0000313" key="2">
    <source>
        <dbReference type="Proteomes" id="UP001595683"/>
    </source>
</evidence>
<dbReference type="PANTHER" id="PTHR39456:SF1">
    <property type="entry name" value="METAL-DEPENDENT HYDROLASE"/>
    <property type="match status" value="1"/>
</dbReference>
<accession>A0ABV7V900</accession>
<dbReference type="EC" id="3.-.-.-" evidence="1"/>
<gene>
    <name evidence="1" type="ORF">ACFOOT_18035</name>
</gene>
<dbReference type="EMBL" id="JBHRYE010000042">
    <property type="protein sequence ID" value="MFC3673326.1"/>
    <property type="molecule type" value="Genomic_DNA"/>
</dbReference>
<sequence>MKARLPKFDFSNTPVHWSVNPEFAQRMNASSIIIPHLERFLNRVMAHALTTLKDERHSALRADVRTFIRQESNHFATHQRQAQILTRDGYDIAELDAWVEAEYARLFETKSLAFLCAYCDGFETLGPITAKIWLDNELGELTASGDPEIISMWMWHLVEEFEHRSVCYDVFHAVHGGYFMRMKGFFAQIAHFKRMITRVTEYLLECDRQKMTAAERAESIVREKAAAKAVHKAMLPRLFKVLLPTYNPRRLPEPDNYRAYLAKFEPSTA</sequence>
<proteinExistence type="predicted"/>
<evidence type="ECO:0000313" key="1">
    <source>
        <dbReference type="EMBL" id="MFC3673326.1"/>
    </source>
</evidence>
<dbReference type="RefSeq" id="WP_191325177.1">
    <property type="nucleotide sequence ID" value="NZ_BMZP01000015.1"/>
</dbReference>
<dbReference type="Proteomes" id="UP001595683">
    <property type="component" value="Unassembled WGS sequence"/>
</dbReference>
<keyword evidence="2" id="KW-1185">Reference proteome</keyword>
<organism evidence="1 2">
    <name type="scientific">Novosphingobium pokkalii</name>
    <dbReference type="NCBI Taxonomy" id="1770194"/>
    <lineage>
        <taxon>Bacteria</taxon>
        <taxon>Pseudomonadati</taxon>
        <taxon>Pseudomonadota</taxon>
        <taxon>Alphaproteobacteria</taxon>
        <taxon>Sphingomonadales</taxon>
        <taxon>Sphingomonadaceae</taxon>
        <taxon>Novosphingobium</taxon>
    </lineage>
</organism>
<dbReference type="GO" id="GO:0016787">
    <property type="term" value="F:hydrolase activity"/>
    <property type="evidence" value="ECO:0007669"/>
    <property type="project" value="UniProtKB-KW"/>
</dbReference>
<reference evidence="2" key="1">
    <citation type="journal article" date="2019" name="Int. J. Syst. Evol. Microbiol.">
        <title>The Global Catalogue of Microorganisms (GCM) 10K type strain sequencing project: providing services to taxonomists for standard genome sequencing and annotation.</title>
        <authorList>
            <consortium name="The Broad Institute Genomics Platform"/>
            <consortium name="The Broad Institute Genome Sequencing Center for Infectious Disease"/>
            <person name="Wu L."/>
            <person name="Ma J."/>
        </authorList>
    </citation>
    <scope>NUCLEOTIDE SEQUENCE [LARGE SCALE GENOMIC DNA]</scope>
    <source>
        <strain evidence="2">KCTC 42224</strain>
    </source>
</reference>